<dbReference type="InterPro" id="IPR006530">
    <property type="entry name" value="YD"/>
</dbReference>
<evidence type="ECO:0008006" key="3">
    <source>
        <dbReference type="Google" id="ProtNLM"/>
    </source>
</evidence>
<comment type="caution">
    <text evidence="1">The sequence shown here is derived from an EMBL/GenBank/DDBJ whole genome shotgun (WGS) entry which is preliminary data.</text>
</comment>
<dbReference type="Pfam" id="PF05593">
    <property type="entry name" value="RHS_repeat"/>
    <property type="match status" value="2"/>
</dbReference>
<dbReference type="OrthoDB" id="5862074at2"/>
<accession>A0A0L7TI95</accession>
<dbReference type="STRING" id="1560201.NG42_03355"/>
<dbReference type="PANTHER" id="PTHR32305:SF15">
    <property type="entry name" value="PROTEIN RHSA-RELATED"/>
    <property type="match status" value="1"/>
</dbReference>
<evidence type="ECO:0000313" key="1">
    <source>
        <dbReference type="EMBL" id="KOC95060.1"/>
    </source>
</evidence>
<organism evidence="1 2">
    <name type="scientific">Winslowiella iniecta</name>
    <dbReference type="NCBI Taxonomy" id="1560201"/>
    <lineage>
        <taxon>Bacteria</taxon>
        <taxon>Pseudomonadati</taxon>
        <taxon>Pseudomonadota</taxon>
        <taxon>Gammaproteobacteria</taxon>
        <taxon>Enterobacterales</taxon>
        <taxon>Erwiniaceae</taxon>
        <taxon>Winslowiella</taxon>
    </lineage>
</organism>
<dbReference type="EMBL" id="JRXF01000002">
    <property type="protein sequence ID" value="KOC95060.1"/>
    <property type="molecule type" value="Genomic_DNA"/>
</dbReference>
<dbReference type="PANTHER" id="PTHR32305">
    <property type="match status" value="1"/>
</dbReference>
<dbReference type="InterPro" id="IPR050708">
    <property type="entry name" value="T6SS_VgrG/RHS"/>
</dbReference>
<dbReference type="InterPro" id="IPR031325">
    <property type="entry name" value="RHS_repeat"/>
</dbReference>
<proteinExistence type="predicted"/>
<sequence>MAAQPYTQAHNFFSAVSGGVDPRTGLFMFNFPINNFHGNNTLGPVFPLALSYCPLDSENDYQLGTGITLGVSSYNSLTRNLNLSSGERFKVVDNDDGSQPVIRQQKIDSVHFNKNAKGYTITHKSGMVEVLEEIRSGIYLPVTLRSPMGYYVELNWQTSPWNTKLLDITDSRGKTLCIFTYETQKAEIVLWPDTAEEQTILLEMENDYLTTIRNTSITPELQWQLEWDNDTLIHEKNVLKKVTSPTKLIQEVEYTNGLMKYVIDDVQGDYPAVTTYTQYTADSTHMLPVYQTFSYSTESNYLGYGETYSSFAEDDDNLYGILNPYDYSSVQTLKGDGKDIPARMIERHYNNFHLLVSEKHTQSDNANVVLATTDYYAVIGETFDKQPNTFQLPKQQSTSWTSGSASRKETTTFVYDTYGNITSKVTPDGTETTWTWYPAAGAENLCPQEPNGFTRFMRQQQVTPPADKYQDTPVLKTEYQYLRQDSWKNTAPGYAVLQSQVTHSADDAVLSVEKFTYAAAADYETGRMKSQTVDVHGSDEKIYTHSKVFTFSADYTAGTLAQQVQTETHDKLTLSHKRVQSVHSGQLLSTTDAAGNTVKLEYDAVGRLMTQIHHPDKPDYTAKESWDYLLNPCAKGLPQVVHTDILGNQKRTTSDPLGRTLIGELYDRDHELGWTPFQQHSYDLQGRCFESKYADTLTTQGEGSAELITQTITRSWDNWGQLDAEYSKDEKLSGHSMTDPVLLTATQWTTGDNAVQSTRQVAYHDPLSKLPVKSELLTLKGEVYSTIRQDWDAGRRLRQHTDENGRVTRYNYDVYGRVIKTTLPDGSVIEKQYAPFSSSALPVQISITAPGDEKATVLGTQHFDGLGRLTQTQNGGRTYRYVYLHAWQQHPSSVTAPDGAVQTFSNDPALGEIPVAVLATREGADNITKSFHWNTGTGQLDSASEGSSTSSEWSYFPSGRVKDTTVDILSGGDKTSSVNYSLLGSLQSFKDIGGEQQLRHYSAQGYLYNISTDDLTVDLHYDDLKRLASWTATNRVTNEKVTTTLTRDEQGRESLRKMEYGNGDVRVIKQFWEVNHQLAARQHELGIHTELAEYFTYDSRNRLVDYRCEGTRLPQLESGETFSHQHFTFDALSNIVSCETRLTSGKLHTTTYLFENKDDPCQLTGLKTAIGDAEPTTISLKYDACGRMTQDQAARVMTYDALGRLLSIQGASQYSYDAHNTLVSQKITESDETHRLYYMASQLVNEWITAGDGKQDAAKDKNISLRYAAGGNVAEVRQDKGDTEVKMITTDAKQSVVTVEEDQVITYTPYGVSDNGKRLEDDADKVTSVAAFHLEYRDNSARGAVLYSNGWNQAPAQVRLLLWDKDNQPVKLSQDELLKDNRLKFFLKDDTPLAMKPVSDQNAELTYWNVAGDYDKVVQYNPSIRFIKPTVRSLAVFNTVELEVLAASPDATPLKKLVVSYSIDGNESEITSLNIDTARIHWADTWCLPAGEITLKATATDSKGLEIVTTHTLSIPVPKDKAWVFINAPKNNATFTPDEKLTVNVSYQAHENQKLSRVGLEIDNKNMEMFSTDKTFDNRSFTVTMTDYPLKLMGVLFTADGYGQTHPISIAPQAKTHQADSALTLDENESVVVVYFATAETGATYEFYAKLDLPNVSDSTKQREQLDITTWESINYSEVTDWQFQAMNTTERKYFKGNDWWPKECFYASQEFRFTYVKAHPAFVLIKNTGTLWPGGYLHEKPLTWFDPGPDVSSLLWHYSGNEAGGNVDINTWCVLEKPYASWGNNVGYRTNNNQWVLKTDNEEYGYAFAMPTENYVVDTAIAPYDYVSVYRSQICTPELWYNAHPWYWDSVHNDSQVFVADVYGNHGTINIQYKSDSFTPIFPPK</sequence>
<reference evidence="1 2" key="1">
    <citation type="journal article" date="2015" name="Int. J. Syst. Evol. Microbiol.">
        <title>Erwinia iniecta sp. nov., isolated from Russian wheat aphids (Diuraphis noxia).</title>
        <authorList>
            <person name="Campillo T."/>
            <person name="Luna E."/>
            <person name="Portier P."/>
            <person name="Fischer-Le Saux M."/>
            <person name="Lapitan N."/>
            <person name="Tisserat N.A."/>
            <person name="Leach J.E."/>
        </authorList>
    </citation>
    <scope>NUCLEOTIDE SEQUENCE [LARGE SCALE GENOMIC DNA]</scope>
    <source>
        <strain evidence="1 2">B149</strain>
    </source>
</reference>
<dbReference type="RefSeq" id="WP_053115626.1">
    <property type="nucleotide sequence ID" value="NZ_JRXF01000002.1"/>
</dbReference>
<dbReference type="Gene3D" id="2.180.10.10">
    <property type="entry name" value="RHS repeat-associated core"/>
    <property type="match status" value="1"/>
</dbReference>
<gene>
    <name evidence="1" type="ORF">NG43_02370</name>
</gene>
<name>A0A0L7TI95_9GAMM</name>
<dbReference type="NCBIfam" id="TIGR01643">
    <property type="entry name" value="YD_repeat_2x"/>
    <property type="match status" value="2"/>
</dbReference>
<dbReference type="PATRIC" id="fig|1560201.4.peg.530"/>
<protein>
    <recommendedName>
        <fullName evidence="3">Sugar-binding protein</fullName>
    </recommendedName>
</protein>
<evidence type="ECO:0000313" key="2">
    <source>
        <dbReference type="Proteomes" id="UP000036851"/>
    </source>
</evidence>
<dbReference type="Proteomes" id="UP000036851">
    <property type="component" value="Unassembled WGS sequence"/>
</dbReference>